<dbReference type="InterPro" id="IPR001296">
    <property type="entry name" value="Glyco_trans_1"/>
</dbReference>
<dbReference type="OrthoDB" id="9795068at2"/>
<gene>
    <name evidence="2" type="ORF">UABAM_00552</name>
</gene>
<accession>A0A5S9F289</accession>
<reference evidence="2 3" key="1">
    <citation type="submission" date="2019-08" db="EMBL/GenBank/DDBJ databases">
        <title>Complete genome sequence of Candidatus Uab amorphum.</title>
        <authorList>
            <person name="Shiratori T."/>
            <person name="Suzuki S."/>
            <person name="Kakizawa Y."/>
            <person name="Ishida K."/>
        </authorList>
    </citation>
    <scope>NUCLEOTIDE SEQUENCE [LARGE SCALE GENOMIC DNA]</scope>
    <source>
        <strain evidence="2 3">SRT547</strain>
    </source>
</reference>
<sequence length="374" mass="42539">MDIAFCLFKYFPFGGLQSDFLSIAKKCREKGHLIDVYTRSWQGEIPDGFSVHLMKTNAITNVGKDVAYAKKLQKKLSTQQKLIVGFNKVPGLHVYFASDSCYARKVQHKSSWKKSFLPRNYHKLDLEASLFHSPQAHVMFIAPQQLKDFQEFYDVKPQYTHLLPPGINPQLKEYKRDNSYREKLLAHLQLAKDTFVILMVGSGFHTKGVDRSIRAIHSLKDNKAHLIIAGKGKETYFANMAKKLGVEKQVTFLGARSDIHELYLGSDMLLHPSYTESAGKVLLEATILGLPVITTANCGYAFYINKAKNGIVVPAPFRQENLNDALQKMRTTSNLYQVWGENGWNYGRENDLYSQHDRAVDIIEDVGRSLNLKM</sequence>
<name>A0A5S9F289_UABAM</name>
<dbReference type="CDD" id="cd03801">
    <property type="entry name" value="GT4_PimA-like"/>
    <property type="match status" value="1"/>
</dbReference>
<dbReference type="PANTHER" id="PTHR12526">
    <property type="entry name" value="GLYCOSYLTRANSFERASE"/>
    <property type="match status" value="1"/>
</dbReference>
<evidence type="ECO:0000313" key="2">
    <source>
        <dbReference type="EMBL" id="BBM82209.1"/>
    </source>
</evidence>
<proteinExistence type="predicted"/>
<dbReference type="Pfam" id="PF00534">
    <property type="entry name" value="Glycos_transf_1"/>
    <property type="match status" value="1"/>
</dbReference>
<evidence type="ECO:0000259" key="1">
    <source>
        <dbReference type="Pfam" id="PF00534"/>
    </source>
</evidence>
<dbReference type="RefSeq" id="WP_151966461.1">
    <property type="nucleotide sequence ID" value="NZ_AP019860.1"/>
</dbReference>
<protein>
    <submittedName>
        <fullName evidence="2">Glucosyltransferase</fullName>
    </submittedName>
</protein>
<feature type="domain" description="Glycosyl transferase family 1" evidence="1">
    <location>
        <begin position="184"/>
        <end position="343"/>
    </location>
</feature>
<dbReference type="SUPFAM" id="SSF53756">
    <property type="entry name" value="UDP-Glycosyltransferase/glycogen phosphorylase"/>
    <property type="match status" value="1"/>
</dbReference>
<keyword evidence="2" id="KW-0808">Transferase</keyword>
<dbReference type="PANTHER" id="PTHR12526:SF641">
    <property type="entry name" value="LIPOPOLYSACCHARIDE CORE BIOSYNTHESIS PROTEIN RFAG"/>
    <property type="match status" value="1"/>
</dbReference>
<dbReference type="Gene3D" id="3.40.50.2000">
    <property type="entry name" value="Glycogen Phosphorylase B"/>
    <property type="match status" value="2"/>
</dbReference>
<dbReference type="KEGG" id="uam:UABAM_00552"/>
<dbReference type="EMBL" id="AP019860">
    <property type="protein sequence ID" value="BBM82209.1"/>
    <property type="molecule type" value="Genomic_DNA"/>
</dbReference>
<dbReference type="GO" id="GO:0016757">
    <property type="term" value="F:glycosyltransferase activity"/>
    <property type="evidence" value="ECO:0007669"/>
    <property type="project" value="InterPro"/>
</dbReference>
<organism evidence="2 3">
    <name type="scientific">Uabimicrobium amorphum</name>
    <dbReference type="NCBI Taxonomy" id="2596890"/>
    <lineage>
        <taxon>Bacteria</taxon>
        <taxon>Pseudomonadati</taxon>
        <taxon>Planctomycetota</taxon>
        <taxon>Candidatus Uabimicrobiia</taxon>
        <taxon>Candidatus Uabimicrobiales</taxon>
        <taxon>Candidatus Uabimicrobiaceae</taxon>
        <taxon>Candidatus Uabimicrobium</taxon>
    </lineage>
</organism>
<dbReference type="Proteomes" id="UP000326354">
    <property type="component" value="Chromosome"/>
</dbReference>
<evidence type="ECO:0000313" key="3">
    <source>
        <dbReference type="Proteomes" id="UP000326354"/>
    </source>
</evidence>
<dbReference type="AlphaFoldDB" id="A0A5S9F289"/>
<keyword evidence="3" id="KW-1185">Reference proteome</keyword>